<feature type="region of interest" description="Disordered" evidence="1">
    <location>
        <begin position="408"/>
        <end position="646"/>
    </location>
</feature>
<feature type="compositionally biased region" description="Acidic residues" evidence="1">
    <location>
        <begin position="543"/>
        <end position="555"/>
    </location>
</feature>
<gene>
    <name evidence="3" type="ORF">NE237_029190</name>
</gene>
<evidence type="ECO:0000313" key="4">
    <source>
        <dbReference type="Proteomes" id="UP001141806"/>
    </source>
</evidence>
<keyword evidence="4" id="KW-1185">Reference proteome</keyword>
<feature type="region of interest" description="Disordered" evidence="1">
    <location>
        <begin position="959"/>
        <end position="1148"/>
    </location>
</feature>
<dbReference type="PROSITE" id="PS51980">
    <property type="entry name" value="OCEL"/>
    <property type="match status" value="1"/>
</dbReference>
<accession>A0A9Q0GTG3</accession>
<feature type="compositionally biased region" description="Basic and acidic residues" evidence="1">
    <location>
        <begin position="665"/>
        <end position="701"/>
    </location>
</feature>
<feature type="region of interest" description="Disordered" evidence="1">
    <location>
        <begin position="1"/>
        <end position="67"/>
    </location>
</feature>
<dbReference type="SUPFAM" id="SSF144292">
    <property type="entry name" value="occludin/ELL-like"/>
    <property type="match status" value="1"/>
</dbReference>
<feature type="compositionally biased region" description="Basic and acidic residues" evidence="1">
    <location>
        <begin position="589"/>
        <end position="611"/>
    </location>
</feature>
<dbReference type="OrthoDB" id="4869960at2759"/>
<dbReference type="AlphaFoldDB" id="A0A9Q0GTG3"/>
<organism evidence="3 4">
    <name type="scientific">Protea cynaroides</name>
    <dbReference type="NCBI Taxonomy" id="273540"/>
    <lineage>
        <taxon>Eukaryota</taxon>
        <taxon>Viridiplantae</taxon>
        <taxon>Streptophyta</taxon>
        <taxon>Embryophyta</taxon>
        <taxon>Tracheophyta</taxon>
        <taxon>Spermatophyta</taxon>
        <taxon>Magnoliopsida</taxon>
        <taxon>Proteales</taxon>
        <taxon>Proteaceae</taxon>
        <taxon>Protea</taxon>
    </lineage>
</organism>
<dbReference type="InterPro" id="IPR010844">
    <property type="entry name" value="Occludin_ELL"/>
</dbReference>
<dbReference type="PANTHER" id="PTHR38372">
    <property type="entry name" value="DENTIN SIALOPHOSPHOPROTEIN-LIKE PROTEIN"/>
    <property type="match status" value="1"/>
</dbReference>
<name>A0A9Q0GTG3_9MAGN</name>
<dbReference type="EMBL" id="JAMYWD010000012">
    <property type="protein sequence ID" value="KAJ4952358.1"/>
    <property type="molecule type" value="Genomic_DNA"/>
</dbReference>
<feature type="domain" description="OCEL" evidence="2">
    <location>
        <begin position="1153"/>
        <end position="1261"/>
    </location>
</feature>
<evidence type="ECO:0000256" key="1">
    <source>
        <dbReference type="SAM" id="MobiDB-lite"/>
    </source>
</evidence>
<feature type="compositionally biased region" description="Polar residues" evidence="1">
    <location>
        <begin position="770"/>
        <end position="779"/>
    </location>
</feature>
<comment type="caution">
    <text evidence="3">The sequence shown here is derived from an EMBL/GenBank/DDBJ whole genome shotgun (WGS) entry which is preliminary data.</text>
</comment>
<feature type="compositionally biased region" description="Basic residues" evidence="1">
    <location>
        <begin position="17"/>
        <end position="34"/>
    </location>
</feature>
<feature type="compositionally biased region" description="Low complexity" evidence="1">
    <location>
        <begin position="500"/>
        <end position="539"/>
    </location>
</feature>
<dbReference type="Pfam" id="PF07303">
    <property type="entry name" value="Occludin_ELL"/>
    <property type="match status" value="1"/>
</dbReference>
<reference evidence="3" key="1">
    <citation type="journal article" date="2023" name="Plant J.">
        <title>The genome of the king protea, Protea cynaroides.</title>
        <authorList>
            <person name="Chang J."/>
            <person name="Duong T.A."/>
            <person name="Schoeman C."/>
            <person name="Ma X."/>
            <person name="Roodt D."/>
            <person name="Barker N."/>
            <person name="Li Z."/>
            <person name="Van de Peer Y."/>
            <person name="Mizrachi E."/>
        </authorList>
    </citation>
    <scope>NUCLEOTIDE SEQUENCE</scope>
    <source>
        <tissue evidence="3">Young leaves</tissue>
    </source>
</reference>
<dbReference type="Proteomes" id="UP001141806">
    <property type="component" value="Unassembled WGS sequence"/>
</dbReference>
<feature type="compositionally biased region" description="Basic and acidic residues" evidence="1">
    <location>
        <begin position="827"/>
        <end position="846"/>
    </location>
</feature>
<feature type="compositionally biased region" description="Low complexity" evidence="1">
    <location>
        <begin position="480"/>
        <end position="490"/>
    </location>
</feature>
<dbReference type="PANTHER" id="PTHR38372:SF2">
    <property type="entry name" value="DENTIN SIALOPHOSPHOPROTEIN-LIKE PROTEIN"/>
    <property type="match status" value="1"/>
</dbReference>
<evidence type="ECO:0000313" key="3">
    <source>
        <dbReference type="EMBL" id="KAJ4952358.1"/>
    </source>
</evidence>
<feature type="compositionally biased region" description="Polar residues" evidence="1">
    <location>
        <begin position="251"/>
        <end position="261"/>
    </location>
</feature>
<feature type="region of interest" description="Disordered" evidence="1">
    <location>
        <begin position="818"/>
        <end position="871"/>
    </location>
</feature>
<sequence length="1263" mass="138545">MFGSSGKHGRGGGGGRGAKRIHSPFRPAPPHHRPVGGGSSGRVPIGASGRNRQPIAAASAPAPSAPEETFNLVTEDPLAFAMIIRLAPDLVDEIKRVEAQGGTARIKFDSNANNTSGNVIDVGGKDFRFTWSREPGDLCDIYEERQSSEDGTGLLVESGCAWRKLNVQRILDESTMNHVKMRSEEAERKLKSRKAIILDHGNPSVKNQMKTLAAAAVDMNPRRMPPFKPKKEPPFKKRKVESIQVGPLKSSFKSGLPSTTVHKSRPSVSPQPSPPDQSGPSASPFGTGNLTHGHTVGEDAIGPQVVAKEDIASSEKEMPSRAAPGAPQETSAHKVGLGATPMDLQSHLIMLLMENPKGMSIKALEKAIGDTIPNCTRKIEPIIKKIATYQAPGRYFLKPGVELDNLKKPLSESGSSPECIHGQTSVPEGTFPEKATTEGFEKPGQLSSKLVEESNEVEKIDVQHSSPDLFGDKKLSDNNEGQAGSSSESGSDSDSESESSDSGSDSGSQSRSVSKSRSPAGSGSGSSSDSESDGSSSSKEGSDVDVDIMTSDDEKEAEHKLQLPELTISDSPIHWETDTVPEQNEIDEEKQRAPDTAEIDKDLGNDGHENEIVDITDLELKKGESRSSETIPFSPDRDKKQEAQQMSHLGKVANEIQDIVKDVIGHEKSDSFERVSKSKSKRDFDVKHFEVKPESAKKSKEGMPSQPPGGRRRDPMFSDIPHHFSPDRLNQDSHEDHAIKTNSRVGKDGNADSGSQKGHGSSMPGRSISDAHQSGQKSLDISARGKAPDRTDRSNKYVENLGRGFKLSEKNSFVTDESNGSAFRTMHPHEKGSMPRDTVHREKDNEDSCVNEKSVNKNVRGGVNGDRSSVLPNTQYRNYVEQAGKSKDAGHMTHPDMGPLLMDNGRNDVEKSLVVNGRGAFLRRELSDLELGELREPMPGEETLVVKKQFERKSSFKLLENKPNASDGWNSDFSKGRTVAKVSQDSRKQPSPFNSRIGFPISQEGPFKKRAPEDDAEDSMRPQQKVAHSQLQQFHGVDRVDNEAGPQSNKVMDMGGKSTKNEAYTSKGVGLEGYGSIHKKAPTTAPHQHEPKHTGQAVATNTIKESKSLRSNSAADLTDRRNGSFWMESNSSSGKRRESSSDEDSCSYFKYDKDEPELKGPIKDISRYVEYVQEYREKYGSYCSLGKILETYRNDFYKLGRDLELAKGRDGEGYSNIVEQMKETYRQCGPRHKRLKKIFVVLHEELAHLKQRIEHFALLYTKE</sequence>
<evidence type="ECO:0000259" key="2">
    <source>
        <dbReference type="PROSITE" id="PS51980"/>
    </source>
</evidence>
<feature type="region of interest" description="Disordered" evidence="1">
    <location>
        <begin position="217"/>
        <end position="333"/>
    </location>
</feature>
<protein>
    <recommendedName>
        <fullName evidence="2">OCEL domain-containing protein</fullName>
    </recommendedName>
</protein>
<feature type="region of interest" description="Disordered" evidence="1">
    <location>
        <begin position="665"/>
        <end position="799"/>
    </location>
</feature>
<feature type="compositionally biased region" description="Polar residues" evidence="1">
    <location>
        <begin position="963"/>
        <end position="973"/>
    </location>
</feature>
<feature type="compositionally biased region" description="Basic and acidic residues" evidence="1">
    <location>
        <begin position="711"/>
        <end position="750"/>
    </location>
</feature>
<proteinExistence type="predicted"/>
<dbReference type="Gene3D" id="6.10.140.340">
    <property type="match status" value="1"/>
</dbReference>
<feature type="compositionally biased region" description="Basic and acidic residues" evidence="1">
    <location>
        <begin position="786"/>
        <end position="796"/>
    </location>
</feature>
<feature type="compositionally biased region" description="Polar residues" evidence="1">
    <location>
        <begin position="1097"/>
        <end position="1115"/>
    </location>
</feature>
<feature type="compositionally biased region" description="Polar residues" evidence="1">
    <location>
        <begin position="412"/>
        <end position="427"/>
    </location>
</feature>
<feature type="compositionally biased region" description="Low complexity" evidence="1">
    <location>
        <begin position="56"/>
        <end position="66"/>
    </location>
</feature>
<feature type="compositionally biased region" description="Basic and acidic residues" evidence="1">
    <location>
        <begin position="618"/>
        <end position="627"/>
    </location>
</feature>
<feature type="compositionally biased region" description="Basic and acidic residues" evidence="1">
    <location>
        <begin position="450"/>
        <end position="462"/>
    </location>
</feature>
<feature type="compositionally biased region" description="Basic and acidic residues" evidence="1">
    <location>
        <begin position="307"/>
        <end position="319"/>
    </location>
</feature>